<gene>
    <name evidence="1" type="ORF">P154DRAFT_536560</name>
</gene>
<dbReference type="EMBL" id="ML977606">
    <property type="protein sequence ID" value="KAF1998134.1"/>
    <property type="molecule type" value="Genomic_DNA"/>
</dbReference>
<keyword evidence="2" id="KW-1185">Reference proteome</keyword>
<accession>A0A6A5WB53</accession>
<proteinExistence type="predicted"/>
<evidence type="ECO:0000313" key="2">
    <source>
        <dbReference type="Proteomes" id="UP000799779"/>
    </source>
</evidence>
<reference evidence="1" key="1">
    <citation type="journal article" date="2020" name="Stud. Mycol.">
        <title>101 Dothideomycetes genomes: a test case for predicting lifestyles and emergence of pathogens.</title>
        <authorList>
            <person name="Haridas S."/>
            <person name="Albert R."/>
            <person name="Binder M."/>
            <person name="Bloem J."/>
            <person name="Labutti K."/>
            <person name="Salamov A."/>
            <person name="Andreopoulos B."/>
            <person name="Baker S."/>
            <person name="Barry K."/>
            <person name="Bills G."/>
            <person name="Bluhm B."/>
            <person name="Cannon C."/>
            <person name="Castanera R."/>
            <person name="Culley D."/>
            <person name="Daum C."/>
            <person name="Ezra D."/>
            <person name="Gonzalez J."/>
            <person name="Henrissat B."/>
            <person name="Kuo A."/>
            <person name="Liang C."/>
            <person name="Lipzen A."/>
            <person name="Lutzoni F."/>
            <person name="Magnuson J."/>
            <person name="Mondo S."/>
            <person name="Nolan M."/>
            <person name="Ohm R."/>
            <person name="Pangilinan J."/>
            <person name="Park H.-J."/>
            <person name="Ramirez L."/>
            <person name="Alfaro M."/>
            <person name="Sun H."/>
            <person name="Tritt A."/>
            <person name="Yoshinaga Y."/>
            <person name="Zwiers L.-H."/>
            <person name="Turgeon B."/>
            <person name="Goodwin S."/>
            <person name="Spatafora J."/>
            <person name="Crous P."/>
            <person name="Grigoriev I."/>
        </authorList>
    </citation>
    <scope>NUCLEOTIDE SEQUENCE</scope>
    <source>
        <strain evidence="1">CBS 123094</strain>
    </source>
</reference>
<protein>
    <submittedName>
        <fullName evidence="1">Uncharacterized protein</fullName>
    </submittedName>
</protein>
<evidence type="ECO:0000313" key="1">
    <source>
        <dbReference type="EMBL" id="KAF1998134.1"/>
    </source>
</evidence>
<name>A0A6A5WB53_9PLEO</name>
<dbReference type="Proteomes" id="UP000799779">
    <property type="component" value="Unassembled WGS sequence"/>
</dbReference>
<dbReference type="AlphaFoldDB" id="A0A6A5WB53"/>
<sequence length="187" mass="21353">MCSRRVNHIPPTANPPMDIFADILQHLCHRTSQIENTALQIRQVIHRYDGCVTPIDKEAAELEWEALCDKIDETTEAYRNELCRVTSDILVGVLRAGGMNEREATEFAKRELARHEEHLSEVVWWNGEFRAPRALGIHIYPVLSGIDPLPTLYYEWGHLTELSIVDLRSVVGEMLGLPLLVTLCLRE</sequence>
<dbReference type="OrthoDB" id="10655536at2759"/>
<organism evidence="1 2">
    <name type="scientific">Amniculicola lignicola CBS 123094</name>
    <dbReference type="NCBI Taxonomy" id="1392246"/>
    <lineage>
        <taxon>Eukaryota</taxon>
        <taxon>Fungi</taxon>
        <taxon>Dikarya</taxon>
        <taxon>Ascomycota</taxon>
        <taxon>Pezizomycotina</taxon>
        <taxon>Dothideomycetes</taxon>
        <taxon>Pleosporomycetidae</taxon>
        <taxon>Pleosporales</taxon>
        <taxon>Amniculicolaceae</taxon>
        <taxon>Amniculicola</taxon>
    </lineage>
</organism>